<accession>A0A9W7X2X3</accession>
<dbReference type="Proteomes" id="UP001059041">
    <property type="component" value="Linkage Group LG2"/>
</dbReference>
<gene>
    <name evidence="1" type="ORF">IRJ41_008904</name>
</gene>
<protein>
    <submittedName>
        <fullName evidence="1">Ras-GEF domain-containing family member 1B-A</fullName>
    </submittedName>
</protein>
<organism evidence="1 2">
    <name type="scientific">Triplophysa rosa</name>
    <name type="common">Cave loach</name>
    <dbReference type="NCBI Taxonomy" id="992332"/>
    <lineage>
        <taxon>Eukaryota</taxon>
        <taxon>Metazoa</taxon>
        <taxon>Chordata</taxon>
        <taxon>Craniata</taxon>
        <taxon>Vertebrata</taxon>
        <taxon>Euteleostomi</taxon>
        <taxon>Actinopterygii</taxon>
        <taxon>Neopterygii</taxon>
        <taxon>Teleostei</taxon>
        <taxon>Ostariophysi</taxon>
        <taxon>Cypriniformes</taxon>
        <taxon>Nemacheilidae</taxon>
        <taxon>Triplophysa</taxon>
    </lineage>
</organism>
<sequence length="72" mass="7939">MQLCRSQPHIGLRHVTKQRPTIFGTLIEKPLGDHNSVIISSSLNSGAPGMLSLPDVTWENPACPQTHRRIQA</sequence>
<dbReference type="EMBL" id="JAFHDT010000002">
    <property type="protein sequence ID" value="KAI7812769.1"/>
    <property type="molecule type" value="Genomic_DNA"/>
</dbReference>
<name>A0A9W7X2X3_TRIRA</name>
<evidence type="ECO:0000313" key="2">
    <source>
        <dbReference type="Proteomes" id="UP001059041"/>
    </source>
</evidence>
<reference evidence="1" key="1">
    <citation type="submission" date="2021-02" db="EMBL/GenBank/DDBJ databases">
        <title>Comparative genomics reveals that relaxation of natural selection precedes convergent phenotypic evolution of cavefish.</title>
        <authorList>
            <person name="Peng Z."/>
        </authorList>
    </citation>
    <scope>NUCLEOTIDE SEQUENCE</scope>
    <source>
        <tissue evidence="1">Muscle</tissue>
    </source>
</reference>
<proteinExistence type="predicted"/>
<keyword evidence="2" id="KW-1185">Reference proteome</keyword>
<comment type="caution">
    <text evidence="1">The sequence shown here is derived from an EMBL/GenBank/DDBJ whole genome shotgun (WGS) entry which is preliminary data.</text>
</comment>
<dbReference type="AlphaFoldDB" id="A0A9W7X2X3"/>
<evidence type="ECO:0000313" key="1">
    <source>
        <dbReference type="EMBL" id="KAI7812769.1"/>
    </source>
</evidence>